<dbReference type="InterPro" id="IPR019832">
    <property type="entry name" value="Mn/Fe_SOD_C"/>
</dbReference>
<dbReference type="eggNOG" id="KOG0876">
    <property type="taxonomic scope" value="Eukaryota"/>
</dbReference>
<evidence type="ECO:0000256" key="6">
    <source>
        <dbReference type="ARBA" id="ARBA00049204"/>
    </source>
</evidence>
<dbReference type="PANTHER" id="PTHR11404">
    <property type="entry name" value="SUPEROXIDE DISMUTASE 2"/>
    <property type="match status" value="1"/>
</dbReference>
<evidence type="ECO:0000313" key="12">
    <source>
        <dbReference type="Proteomes" id="UP000000709"/>
    </source>
</evidence>
<dbReference type="Gene3D" id="1.10.287.990">
    <property type="entry name" value="Fe,Mn superoxide dismutase (SOD) domain"/>
    <property type="match status" value="1"/>
</dbReference>
<organism evidence="12">
    <name type="scientific">Spathaspora passalidarum (strain NRRL Y-27907 / 11-Y1)</name>
    <dbReference type="NCBI Taxonomy" id="619300"/>
    <lineage>
        <taxon>Eukaryota</taxon>
        <taxon>Fungi</taxon>
        <taxon>Dikarya</taxon>
        <taxon>Ascomycota</taxon>
        <taxon>Saccharomycotina</taxon>
        <taxon>Pichiomycetes</taxon>
        <taxon>Debaryomycetaceae</taxon>
        <taxon>Spathaspora</taxon>
    </lineage>
</organism>
<dbReference type="InterPro" id="IPR036324">
    <property type="entry name" value="Mn/Fe_SOD_N_sf"/>
</dbReference>
<dbReference type="Pfam" id="PF02777">
    <property type="entry name" value="Sod_Fe_C"/>
    <property type="match status" value="1"/>
</dbReference>
<gene>
    <name evidence="11" type="ORF">SPAPADRAFT_144825</name>
</gene>
<evidence type="ECO:0000256" key="7">
    <source>
        <dbReference type="PIRSR" id="PIRSR000349-1"/>
    </source>
</evidence>
<evidence type="ECO:0000256" key="3">
    <source>
        <dbReference type="ARBA" id="ARBA00022723"/>
    </source>
</evidence>
<evidence type="ECO:0000313" key="11">
    <source>
        <dbReference type="EMBL" id="EGW30229.1"/>
    </source>
</evidence>
<dbReference type="STRING" id="619300.G3AVR4"/>
<dbReference type="Pfam" id="PF00081">
    <property type="entry name" value="Sod_Fe_N"/>
    <property type="match status" value="1"/>
</dbReference>
<feature type="binding site" evidence="7">
    <location>
        <position position="165"/>
    </location>
    <ligand>
        <name>Mn(2+)</name>
        <dbReference type="ChEBI" id="CHEBI:29035"/>
    </ligand>
</feature>
<proteinExistence type="inferred from homology"/>
<evidence type="ECO:0000259" key="9">
    <source>
        <dbReference type="Pfam" id="PF00081"/>
    </source>
</evidence>
<dbReference type="KEGG" id="spaa:SPAPADRAFT_144825"/>
<feature type="binding site" evidence="7">
    <location>
        <position position="28"/>
    </location>
    <ligand>
        <name>Mn(2+)</name>
        <dbReference type="ChEBI" id="CHEBI:29035"/>
    </ligand>
</feature>
<evidence type="ECO:0000256" key="2">
    <source>
        <dbReference type="ARBA" id="ARBA00012682"/>
    </source>
</evidence>
<keyword evidence="3 7" id="KW-0479">Metal-binding</keyword>
<dbReference type="InterPro" id="IPR050265">
    <property type="entry name" value="Fe/Mn_Superoxide_Dismutase"/>
</dbReference>
<reference evidence="11 12" key="1">
    <citation type="journal article" date="2011" name="Proc. Natl. Acad. Sci. U.S.A.">
        <title>Comparative genomics of xylose-fermenting fungi for enhanced biofuel production.</title>
        <authorList>
            <person name="Wohlbach D.J."/>
            <person name="Kuo A."/>
            <person name="Sato T.K."/>
            <person name="Potts K.M."/>
            <person name="Salamov A.A."/>
            <person name="LaButti K.M."/>
            <person name="Sun H."/>
            <person name="Clum A."/>
            <person name="Pangilinan J.L."/>
            <person name="Lindquist E.A."/>
            <person name="Lucas S."/>
            <person name="Lapidus A."/>
            <person name="Jin M."/>
            <person name="Gunawan C."/>
            <person name="Balan V."/>
            <person name="Dale B.E."/>
            <person name="Jeffries T.W."/>
            <person name="Zinkel R."/>
            <person name="Barry K.W."/>
            <person name="Grigoriev I.V."/>
            <person name="Gasch A.P."/>
        </authorList>
    </citation>
    <scope>NUCLEOTIDE SEQUENCE [LARGE SCALE GENOMIC DNA]</scope>
    <source>
        <strain evidence="12">NRRL Y-27907 / 11-Y1</strain>
    </source>
</reference>
<evidence type="ECO:0000256" key="1">
    <source>
        <dbReference type="ARBA" id="ARBA00008714"/>
    </source>
</evidence>
<dbReference type="InterPro" id="IPR036314">
    <property type="entry name" value="SOD_C_sf"/>
</dbReference>
<dbReference type="OrthoDB" id="239262at2759"/>
<dbReference type="GeneID" id="18870666"/>
<dbReference type="OMA" id="LNNWWNV"/>
<dbReference type="EMBL" id="GL996506">
    <property type="protein sequence ID" value="EGW30229.1"/>
    <property type="molecule type" value="Genomic_DNA"/>
</dbReference>
<comment type="similarity">
    <text evidence="1 8">Belongs to the iron/manganese superoxide dismutase family.</text>
</comment>
<dbReference type="InterPro" id="IPR019831">
    <property type="entry name" value="Mn/Fe_SOD_N"/>
</dbReference>
<dbReference type="SUPFAM" id="SSF54719">
    <property type="entry name" value="Fe,Mn superoxide dismutase (SOD), C-terminal domain"/>
    <property type="match status" value="1"/>
</dbReference>
<dbReference type="HOGENOM" id="CLU_031625_2_1_1"/>
<dbReference type="InParanoid" id="G3AVR4"/>
<dbReference type="InterPro" id="IPR019833">
    <property type="entry name" value="Mn/Fe_SOD_BS"/>
</dbReference>
<evidence type="ECO:0000256" key="5">
    <source>
        <dbReference type="ARBA" id="ARBA00023002"/>
    </source>
</evidence>
<dbReference type="FunFam" id="1.10.287.990:FF:000001">
    <property type="entry name" value="Superoxide dismutase"/>
    <property type="match status" value="1"/>
</dbReference>
<dbReference type="GO" id="GO:0005739">
    <property type="term" value="C:mitochondrion"/>
    <property type="evidence" value="ECO:0007669"/>
    <property type="project" value="TreeGrafter"/>
</dbReference>
<dbReference type="SUPFAM" id="SSF46609">
    <property type="entry name" value="Fe,Mn superoxide dismutase (SOD), N-terminal domain"/>
    <property type="match status" value="1"/>
</dbReference>
<dbReference type="GO" id="GO:0004784">
    <property type="term" value="F:superoxide dismutase activity"/>
    <property type="evidence" value="ECO:0007669"/>
    <property type="project" value="UniProtKB-EC"/>
</dbReference>
<evidence type="ECO:0000256" key="8">
    <source>
        <dbReference type="RuleBase" id="RU000414"/>
    </source>
</evidence>
<dbReference type="Gene3D" id="3.55.40.20">
    <property type="entry name" value="Iron/manganese superoxide dismutase, C-terminal domain"/>
    <property type="match status" value="1"/>
</dbReference>
<dbReference type="PIRSF" id="PIRSF000349">
    <property type="entry name" value="SODismutase"/>
    <property type="match status" value="1"/>
</dbReference>
<dbReference type="RefSeq" id="XP_007377995.1">
    <property type="nucleotide sequence ID" value="XM_007377933.1"/>
</dbReference>
<comment type="catalytic activity">
    <reaction evidence="6 8">
        <text>2 superoxide + 2 H(+) = H2O2 + O2</text>
        <dbReference type="Rhea" id="RHEA:20696"/>
        <dbReference type="ChEBI" id="CHEBI:15378"/>
        <dbReference type="ChEBI" id="CHEBI:15379"/>
        <dbReference type="ChEBI" id="CHEBI:16240"/>
        <dbReference type="ChEBI" id="CHEBI:18421"/>
        <dbReference type="EC" id="1.15.1.1"/>
    </reaction>
</comment>
<feature type="binding site" evidence="7">
    <location>
        <position position="76"/>
    </location>
    <ligand>
        <name>Mn(2+)</name>
        <dbReference type="ChEBI" id="CHEBI:29035"/>
    </ligand>
</feature>
<feature type="domain" description="Manganese/iron superoxide dismutase N-terminal" evidence="9">
    <location>
        <begin position="5"/>
        <end position="84"/>
    </location>
</feature>
<sequence>MNQLQLPKLNYAFDSLEPYISAEIMQIHYLKHHQAYIDNYNAAMEDLSKARVKGDTKQIVTLQQNIRFNGGGYINHVLFWESLSPVATGGGEKPTDKSSLGRQIIVQYESVDKLIEITTEKLVSIQGSGWAWIVKDTQNGGKLDVVTTVNQDIVLPPLVPLIGIDAWEHSYYLQYQNVKREYFDAMWNVVNWKEAERKFNEN</sequence>
<dbReference type="PROSITE" id="PS00088">
    <property type="entry name" value="SOD_MN"/>
    <property type="match status" value="1"/>
</dbReference>
<dbReference type="PANTHER" id="PTHR11404:SF6">
    <property type="entry name" value="SUPEROXIDE DISMUTASE [MN], MITOCHONDRIAL"/>
    <property type="match status" value="1"/>
</dbReference>
<protein>
    <recommendedName>
        <fullName evidence="2 8">Superoxide dismutase</fullName>
        <ecNumber evidence="2 8">1.15.1.1</ecNumber>
    </recommendedName>
</protein>
<keyword evidence="4" id="KW-0049">Antioxidant</keyword>
<dbReference type="GO" id="GO:0030145">
    <property type="term" value="F:manganese ion binding"/>
    <property type="evidence" value="ECO:0007669"/>
    <property type="project" value="TreeGrafter"/>
</dbReference>
<comment type="function">
    <text evidence="8">Destroys radicals which are normally produced within the cells and which are toxic to biological systems.</text>
</comment>
<keyword evidence="5 8" id="KW-0560">Oxidoreductase</keyword>
<accession>G3AVR4</accession>
<feature type="binding site" evidence="7">
    <location>
        <position position="169"/>
    </location>
    <ligand>
        <name>Mn(2+)</name>
        <dbReference type="ChEBI" id="CHEBI:29035"/>
    </ligand>
</feature>
<dbReference type="AlphaFoldDB" id="G3AVR4"/>
<evidence type="ECO:0000259" key="10">
    <source>
        <dbReference type="Pfam" id="PF02777"/>
    </source>
</evidence>
<dbReference type="PRINTS" id="PR01703">
    <property type="entry name" value="MNSODISMTASE"/>
</dbReference>
<dbReference type="InterPro" id="IPR001189">
    <property type="entry name" value="Mn/Fe_SOD"/>
</dbReference>
<name>G3AVR4_SPAPN</name>
<evidence type="ECO:0000256" key="4">
    <source>
        <dbReference type="ARBA" id="ARBA00022862"/>
    </source>
</evidence>
<dbReference type="Proteomes" id="UP000000709">
    <property type="component" value="Unassembled WGS sequence"/>
</dbReference>
<dbReference type="EC" id="1.15.1.1" evidence="2 8"/>
<feature type="domain" description="Manganese/iron superoxide dismutase C-terminal" evidence="10">
    <location>
        <begin position="98"/>
        <end position="197"/>
    </location>
</feature>
<keyword evidence="12" id="KW-1185">Reference proteome</keyword>